<name>A0AAU9B3S4_LYSEN</name>
<sequence length="298" mass="32493">MTPIQHRVQFDFEIEFTNGGGLQGQGFRLDIDGEDIADAELAAYIVRDLRLLMVGPVRILNKTILTEAHKRTAGALESGRVRYVDLSHTIEDGLVTYPGMPPAHICDYLSRERSREVYADGTEFQIGRIDMVANTGTYIDCPSHRYADGKDLSQIGPEDCADLDALVVRVPESVRAIDDSHFRALELRGRAVLVHTGWDRHFGTQAYGDGHPFLTEAAAVWLRDCGVRLVGIDSMNIDDTSGGTRPVHSTLLGAGILIVEHLGNLAALPDTGFSFSAVPPKVKGMGTFPVRALAKLQG</sequence>
<dbReference type="EMBL" id="AP014940">
    <property type="protein sequence ID" value="BAV99026.1"/>
    <property type="molecule type" value="Genomic_DNA"/>
</dbReference>
<reference evidence="1 2" key="1">
    <citation type="journal article" date="2017" name="DNA Res.">
        <title>Complete genome sequence and expression profile of the commercial lytic enzyme producer Lysobacter enzymogenes M497-1.</title>
        <authorList>
            <person name="Takami H."/>
            <person name="Toyoda A."/>
            <person name="Uchiyama I."/>
            <person name="Itoh T."/>
            <person name="Takaki Y."/>
            <person name="Arai W."/>
            <person name="Nishi S."/>
            <person name="Kawai M."/>
            <person name="Shinya K."/>
            <person name="Ikeda H."/>
        </authorList>
    </citation>
    <scope>NUCLEOTIDE SEQUENCE [LARGE SCALE GENOMIC DNA]</scope>
    <source>
        <strain evidence="1 2">M497-1</strain>
    </source>
</reference>
<dbReference type="Gene3D" id="3.50.30.50">
    <property type="entry name" value="Putative cyclase"/>
    <property type="match status" value="1"/>
</dbReference>
<dbReference type="SUPFAM" id="SSF102198">
    <property type="entry name" value="Putative cyclase"/>
    <property type="match status" value="1"/>
</dbReference>
<dbReference type="GO" id="GO:0019441">
    <property type="term" value="P:L-tryptophan catabolic process to kynurenine"/>
    <property type="evidence" value="ECO:0007669"/>
    <property type="project" value="InterPro"/>
</dbReference>
<dbReference type="KEGG" id="lem:LEN_3539"/>
<gene>
    <name evidence="1" type="ORF">LEN_3539</name>
</gene>
<accession>A0AAU9B3S4</accession>
<dbReference type="GeneID" id="83065348"/>
<dbReference type="RefSeq" id="WP_232518322.1">
    <property type="nucleotide sequence ID" value="NZ_AP014940.1"/>
</dbReference>
<dbReference type="Pfam" id="PF04199">
    <property type="entry name" value="Cyclase"/>
    <property type="match status" value="1"/>
</dbReference>
<dbReference type="AlphaFoldDB" id="A0AAU9B3S4"/>
<dbReference type="InterPro" id="IPR037175">
    <property type="entry name" value="KFase_sf"/>
</dbReference>
<dbReference type="PANTHER" id="PTHR31118:SF32">
    <property type="entry name" value="KYNURENINE FORMAMIDASE"/>
    <property type="match status" value="1"/>
</dbReference>
<dbReference type="InterPro" id="IPR007325">
    <property type="entry name" value="KFase/CYL"/>
</dbReference>
<organism evidence="1 2">
    <name type="scientific">Lysobacter enzymogenes</name>
    <dbReference type="NCBI Taxonomy" id="69"/>
    <lineage>
        <taxon>Bacteria</taxon>
        <taxon>Pseudomonadati</taxon>
        <taxon>Pseudomonadota</taxon>
        <taxon>Gammaproteobacteria</taxon>
        <taxon>Lysobacterales</taxon>
        <taxon>Lysobacteraceae</taxon>
        <taxon>Lysobacter</taxon>
    </lineage>
</organism>
<dbReference type="Proteomes" id="UP000218824">
    <property type="component" value="Chromosome"/>
</dbReference>
<evidence type="ECO:0000313" key="2">
    <source>
        <dbReference type="Proteomes" id="UP000218824"/>
    </source>
</evidence>
<evidence type="ECO:0000313" key="1">
    <source>
        <dbReference type="EMBL" id="BAV99026.1"/>
    </source>
</evidence>
<proteinExistence type="predicted"/>
<dbReference type="GO" id="GO:0004061">
    <property type="term" value="F:arylformamidase activity"/>
    <property type="evidence" value="ECO:0007669"/>
    <property type="project" value="InterPro"/>
</dbReference>
<protein>
    <submittedName>
        <fullName evidence="1">Cyclase family protein</fullName>
    </submittedName>
</protein>
<dbReference type="PANTHER" id="PTHR31118">
    <property type="entry name" value="CYCLASE-LIKE PROTEIN 2"/>
    <property type="match status" value="1"/>
</dbReference>